<organism evidence="2 3">
    <name type="scientific">Fusarium oxysporum f. sp. cubense</name>
    <dbReference type="NCBI Taxonomy" id="61366"/>
    <lineage>
        <taxon>Eukaryota</taxon>
        <taxon>Fungi</taxon>
        <taxon>Dikarya</taxon>
        <taxon>Ascomycota</taxon>
        <taxon>Pezizomycotina</taxon>
        <taxon>Sordariomycetes</taxon>
        <taxon>Hypocreomycetidae</taxon>
        <taxon>Hypocreales</taxon>
        <taxon>Nectriaceae</taxon>
        <taxon>Fusarium</taxon>
        <taxon>Fusarium oxysporum species complex</taxon>
    </lineage>
</organism>
<evidence type="ECO:0000256" key="1">
    <source>
        <dbReference type="SAM" id="MobiDB-lite"/>
    </source>
</evidence>
<evidence type="ECO:0000313" key="3">
    <source>
        <dbReference type="Proteomes" id="UP000321331"/>
    </source>
</evidence>
<feature type="region of interest" description="Disordered" evidence="1">
    <location>
        <begin position="1"/>
        <end position="34"/>
    </location>
</feature>
<reference evidence="2 3" key="1">
    <citation type="submission" date="2019-07" db="EMBL/GenBank/DDBJ databases">
        <title>The First High-Quality Draft Genome Sequence of the Causal Agent of the Current Panama Disease Epidemic.</title>
        <authorList>
            <person name="Warmington R.J."/>
            <person name="Kay W."/>
            <person name="Jeffries A."/>
            <person name="Bebber D."/>
            <person name="Moore K."/>
            <person name="Studholme D.J."/>
        </authorList>
    </citation>
    <scope>NUCLEOTIDE SEQUENCE [LARGE SCALE GENOMIC DNA]</scope>
    <source>
        <strain evidence="2 3">TR4</strain>
    </source>
</reference>
<sequence length="101" mass="11050">MDEIVDGSAGKVSAGDQLASARPQQRIRREGGSTDLEEEAWRADVFVLTKSPFVDSGLKGKVVAVDRRRTGDALEMRVRLQLFVRRARAQVGADFDDGCVS</sequence>
<accession>A0A5C6T539</accession>
<evidence type="ECO:0000313" key="2">
    <source>
        <dbReference type="EMBL" id="TXC05806.1"/>
    </source>
</evidence>
<proteinExistence type="predicted"/>
<dbReference type="EMBL" id="VMNF01000006">
    <property type="protein sequence ID" value="TXC05806.1"/>
    <property type="molecule type" value="Genomic_DNA"/>
</dbReference>
<protein>
    <submittedName>
        <fullName evidence="2">Uncharacterized protein</fullName>
    </submittedName>
</protein>
<gene>
    <name evidence="2" type="ORF">FocTR4_00009843</name>
</gene>
<name>A0A5C6T539_FUSOC</name>
<dbReference type="Proteomes" id="UP000321331">
    <property type="component" value="Unassembled WGS sequence"/>
</dbReference>
<dbReference type="AlphaFoldDB" id="A0A5C6T539"/>
<comment type="caution">
    <text evidence="2">The sequence shown here is derived from an EMBL/GenBank/DDBJ whole genome shotgun (WGS) entry which is preliminary data.</text>
</comment>